<dbReference type="PATRIC" id="fig|1502723.3.peg.5860"/>
<feature type="repeat" description="WD" evidence="3">
    <location>
        <begin position="752"/>
        <end position="793"/>
    </location>
</feature>
<dbReference type="Gene3D" id="3.40.50.10140">
    <property type="entry name" value="Toll/interleukin-1 receptor homology (TIR) domain"/>
    <property type="match status" value="1"/>
</dbReference>
<reference evidence="7" key="1">
    <citation type="submission" date="2015-02" db="EMBL/GenBank/DDBJ databases">
        <title>Draft Genome of Frankia sp. CpI1-S.</title>
        <authorList>
            <person name="Oshone R.T."/>
            <person name="Ngom M."/>
            <person name="Ghodhbane-Gtari F."/>
            <person name="Gtari M."/>
            <person name="Morris K."/>
            <person name="Thomas K."/>
            <person name="Sen A."/>
            <person name="Tisa L.S."/>
        </authorList>
    </citation>
    <scope>NUCLEOTIDE SEQUENCE [LARGE SCALE GENOMIC DNA]</scope>
    <source>
        <strain evidence="7">CpI1-S</strain>
    </source>
</reference>
<evidence type="ECO:0000256" key="3">
    <source>
        <dbReference type="PROSITE-ProRule" id="PRU00221"/>
    </source>
</evidence>
<dbReference type="InterPro" id="IPR015943">
    <property type="entry name" value="WD40/YVTN_repeat-like_dom_sf"/>
</dbReference>
<evidence type="ECO:0000313" key="6">
    <source>
        <dbReference type="EMBL" id="KJE20273.1"/>
    </source>
</evidence>
<feature type="repeat" description="WD" evidence="3">
    <location>
        <begin position="1021"/>
        <end position="1053"/>
    </location>
</feature>
<dbReference type="SMART" id="SM00320">
    <property type="entry name" value="WD40"/>
    <property type="match status" value="12"/>
</dbReference>
<feature type="repeat" description="WD" evidence="3">
    <location>
        <begin position="1322"/>
        <end position="1356"/>
    </location>
</feature>
<feature type="domain" description="TIR" evidence="4">
    <location>
        <begin position="4"/>
        <end position="120"/>
    </location>
</feature>
<feature type="domain" description="Novel STAND NTPase 1" evidence="5">
    <location>
        <begin position="146"/>
        <end position="628"/>
    </location>
</feature>
<keyword evidence="1 3" id="KW-0853">WD repeat</keyword>
<dbReference type="Pfam" id="PF00400">
    <property type="entry name" value="WD40"/>
    <property type="match status" value="9"/>
</dbReference>
<gene>
    <name evidence="6" type="ORF">FF36_05445</name>
</gene>
<dbReference type="InterPro" id="IPR036322">
    <property type="entry name" value="WD40_repeat_dom_sf"/>
</dbReference>
<dbReference type="Pfam" id="PF20703">
    <property type="entry name" value="nSTAND1"/>
    <property type="match status" value="1"/>
</dbReference>
<dbReference type="EMBL" id="JYFN01000065">
    <property type="protein sequence ID" value="KJE20273.1"/>
    <property type="molecule type" value="Genomic_DNA"/>
</dbReference>
<dbReference type="GO" id="GO:0007165">
    <property type="term" value="P:signal transduction"/>
    <property type="evidence" value="ECO:0007669"/>
    <property type="project" value="InterPro"/>
</dbReference>
<dbReference type="SUPFAM" id="SSF50978">
    <property type="entry name" value="WD40 repeat-like"/>
    <property type="match status" value="2"/>
</dbReference>
<dbReference type="Proteomes" id="UP000032545">
    <property type="component" value="Unassembled WGS sequence"/>
</dbReference>
<feature type="repeat" description="WD" evidence="3">
    <location>
        <begin position="946"/>
        <end position="978"/>
    </location>
</feature>
<sequence>MGKIFIGFHEADGGPFTKRVIQALTKAGYADFYSYTSPGHGPRPGQPWRADIRRNLLQSEAFVAITTPGADNEWCISEVALFRERKPAAPFIEIVVAPGAPRAQTQDLQAIVVRPDDDDSVATAMTALVDFLRDSGVRTGAIPRSPFPGLKAFDELDGPFFFGRERDVTALLKEMSGRGNGAMAVIGPSGVGKSSLVRAGLLPRLRSTPTRHRATGWNKWLIIGPVSPSAGAVAGIAQALAAARIEGGLDPEDADAIESRLRAEPASLVTMVSELLAGVDHEVRDSGGTAKAVIVLDQAEELVAARPDPDGVSTGRPDRTGLEAHRHADAQAGSDGQTAEARREAQVLTDALVAASNENAWLVYTIRADYLDLVLRSFSLRNLIQQLHVAKPLDARGLLQVVNDPVAMLGWSFDTDALATIVEDAGRGSLPLLAFALQRLWEHVDHDGLREPRAISLHDYLQAGRVQDVLESQANDAFETALRTYGNAGVRAGLPADRPAAERRVLNLLGRLASVGRDLAYIRRPVPIAEFSADDLPLLEPFVRNRVLTTTRSLLGPARSALSTEQDDITLRVLGAGDAADNALEVAHESLFTAWQRLRDHLDQLRDSLRSRGELEETTAAWVRSGRRGDDLIVPSRLYQLANELLSASDVVITDAAGWGWRRLVHALAALDVSADAVELVGISLQRMLDQLVQEAMLLARQSPEDALRLLTGRAWSTDPSAFSMILSAPDLTAWRDLMQTAEASSRTLCQFSDGSTGMWGVAWSPDDTRVVTGSRNGRILVWDVATGTIVTALSHGSDQREGAGGWVRSVAWSPVDADIIASTSTDETTRVWSVEASRELRLLSLPDRPWSVRFGPTGAQVLTACASGHAVIWNFRERGQHRSRTLTAESRTDPSALVRIWDADVSPDAARIAAAREDGWIDLWSPDEDSVARRFHAHPGATARAVRFSPDGSALATGAQDNTVRVFDLAHLNEVRILTGHTDQVRRVSWSPRGDRLASASADTTVGVWDVHTGERLLTLRGHQQGVCDVAWSHHGDQLLSVADDGTARVWKAGAVQVGLTELPAAAQAMDRSSRTGQFAVAVAAPDRPDANHEIVIMGASGDLRRSFSTHHGDAVRAVAWSPDGTRLLTASRDSTARIWRLTDTAIEVEHVLTARGGVEDARWSPDGTTFATAARDRVIRRYAADGRSLDAAERRPHPSFLRAVAWHPVDPRFALVAEDTRLTINTAEATVAELGTDKVLTAVAWSPGGDRLGLGATDGTVIIVAATEGDDLTELHRLSGHADEICSVAWSADGRRILTASADRSAAVWDAETGARITVLIGHAGPVTHALWTDQDDLVTTVSTDGTFRRWDVSDAARRPLSGLPTGRTDGGQPAGDVAAGDVAALLADARLRIGQSRD</sequence>
<reference evidence="6 7" key="2">
    <citation type="journal article" date="2016" name="Genome Announc.">
        <title>Permanent Draft Genome Sequences for Two Variants of Frankia sp. Strain CpI1, the First Frankia Strain Isolated from Root Nodules of Comptonia peregrina.</title>
        <authorList>
            <person name="Oshone R."/>
            <person name="Hurst S.G.IV."/>
            <person name="Abebe-Akele F."/>
            <person name="Simpson S."/>
            <person name="Morris K."/>
            <person name="Thomas W.K."/>
            <person name="Tisa L.S."/>
        </authorList>
    </citation>
    <scope>NUCLEOTIDE SEQUENCE [LARGE SCALE GENOMIC DNA]</scope>
    <source>
        <strain evidence="7">CpI1-S</strain>
    </source>
</reference>
<organism evidence="6 7">
    <name type="scientific">Frankia torreyi</name>
    <dbReference type="NCBI Taxonomy" id="1856"/>
    <lineage>
        <taxon>Bacteria</taxon>
        <taxon>Bacillati</taxon>
        <taxon>Actinomycetota</taxon>
        <taxon>Actinomycetes</taxon>
        <taxon>Frankiales</taxon>
        <taxon>Frankiaceae</taxon>
        <taxon>Frankia</taxon>
    </lineage>
</organism>
<dbReference type="PROSITE" id="PS50082">
    <property type="entry name" value="WD_REPEATS_2"/>
    <property type="match status" value="8"/>
</dbReference>
<feature type="repeat" description="WD" evidence="3">
    <location>
        <begin position="1110"/>
        <end position="1151"/>
    </location>
</feature>
<dbReference type="InterPro" id="IPR019775">
    <property type="entry name" value="WD40_repeat_CS"/>
</dbReference>
<dbReference type="Pfam" id="PF13676">
    <property type="entry name" value="TIR_2"/>
    <property type="match status" value="1"/>
</dbReference>
<dbReference type="InterPro" id="IPR035897">
    <property type="entry name" value="Toll_tir_struct_dom_sf"/>
</dbReference>
<protein>
    <submittedName>
        <fullName evidence="6">WD40 repeat-containing protein</fullName>
    </submittedName>
</protein>
<dbReference type="InterPro" id="IPR001680">
    <property type="entry name" value="WD40_rpt"/>
</dbReference>
<dbReference type="InterPro" id="IPR027417">
    <property type="entry name" value="P-loop_NTPase"/>
</dbReference>
<evidence type="ECO:0000259" key="4">
    <source>
        <dbReference type="Pfam" id="PF13676"/>
    </source>
</evidence>
<dbReference type="PANTHER" id="PTHR19879:SF9">
    <property type="entry name" value="TRANSCRIPTION INITIATION FACTOR TFIID SUBUNIT 5"/>
    <property type="match status" value="1"/>
</dbReference>
<name>A0A0D8B7N4_9ACTN</name>
<evidence type="ECO:0000259" key="5">
    <source>
        <dbReference type="Pfam" id="PF20703"/>
    </source>
</evidence>
<evidence type="ECO:0000256" key="1">
    <source>
        <dbReference type="ARBA" id="ARBA00022574"/>
    </source>
</evidence>
<dbReference type="PROSITE" id="PS00678">
    <property type="entry name" value="WD_REPEATS_1"/>
    <property type="match status" value="3"/>
</dbReference>
<dbReference type="PROSITE" id="PS50294">
    <property type="entry name" value="WD_REPEATS_REGION"/>
    <property type="match status" value="6"/>
</dbReference>
<accession>A0A0D8B7N4</accession>
<evidence type="ECO:0000256" key="2">
    <source>
        <dbReference type="ARBA" id="ARBA00022737"/>
    </source>
</evidence>
<dbReference type="Gene3D" id="2.130.10.10">
    <property type="entry name" value="YVTN repeat-like/Quinoprotein amine dehydrogenase"/>
    <property type="match status" value="4"/>
</dbReference>
<dbReference type="SUPFAM" id="SSF52540">
    <property type="entry name" value="P-loop containing nucleoside triphosphate hydrolases"/>
    <property type="match status" value="2"/>
</dbReference>
<proteinExistence type="predicted"/>
<keyword evidence="2" id="KW-0677">Repeat</keyword>
<feature type="repeat" description="WD" evidence="3">
    <location>
        <begin position="1280"/>
        <end position="1321"/>
    </location>
</feature>
<evidence type="ECO:0000313" key="7">
    <source>
        <dbReference type="Proteomes" id="UP000032545"/>
    </source>
</evidence>
<dbReference type="RefSeq" id="WP_044887919.1">
    <property type="nucleotide sequence ID" value="NZ_JYFN01000065.1"/>
</dbReference>
<dbReference type="InterPro" id="IPR000157">
    <property type="entry name" value="TIR_dom"/>
</dbReference>
<comment type="caution">
    <text evidence="6">The sequence shown here is derived from an EMBL/GenBank/DDBJ whole genome shotgun (WGS) entry which is preliminary data.</text>
</comment>
<dbReference type="InterPro" id="IPR049052">
    <property type="entry name" value="nSTAND1"/>
</dbReference>
<dbReference type="CDD" id="cd00200">
    <property type="entry name" value="WD40"/>
    <property type="match status" value="2"/>
</dbReference>
<dbReference type="PANTHER" id="PTHR19879">
    <property type="entry name" value="TRANSCRIPTION INITIATION FACTOR TFIID"/>
    <property type="match status" value="1"/>
</dbReference>
<feature type="repeat" description="WD" evidence="3">
    <location>
        <begin position="801"/>
        <end position="843"/>
    </location>
</feature>
<feature type="repeat" description="WD" evidence="3">
    <location>
        <begin position="979"/>
        <end position="1020"/>
    </location>
</feature>
<keyword evidence="7" id="KW-1185">Reference proteome</keyword>